<evidence type="ECO:0000313" key="2">
    <source>
        <dbReference type="EMBL" id="BCZ47406.1"/>
    </source>
</evidence>
<feature type="transmembrane region" description="Helical" evidence="1">
    <location>
        <begin position="75"/>
        <end position="96"/>
    </location>
</feature>
<evidence type="ECO:0000256" key="1">
    <source>
        <dbReference type="SAM" id="Phobius"/>
    </source>
</evidence>
<sequence>MLKLPFLIGLVIAIVANLIGFLLNDYNITLKITGFVVGGSFIISGILNGTFISGDRYKANLIGETKDDRDKKMKIIKYVLFISIPNIIIFIIIFALKIKKYVYI</sequence>
<feature type="transmembrane region" description="Helical" evidence="1">
    <location>
        <begin position="32"/>
        <end position="54"/>
    </location>
</feature>
<accession>A0ABN6IZ52</accession>
<proteinExistence type="predicted"/>
<dbReference type="Pfam" id="PF17247">
    <property type="entry name" value="DUF5316"/>
    <property type="match status" value="1"/>
</dbReference>
<dbReference type="InterPro" id="IPR035167">
    <property type="entry name" value="DUF5316"/>
</dbReference>
<evidence type="ECO:0000313" key="3">
    <source>
        <dbReference type="Proteomes" id="UP000824633"/>
    </source>
</evidence>
<keyword evidence="1" id="KW-0812">Transmembrane</keyword>
<gene>
    <name evidence="2" type="ORF">psyc5s11_34730</name>
</gene>
<organism evidence="2 3">
    <name type="scientific">Clostridium gelidum</name>
    <dbReference type="NCBI Taxonomy" id="704125"/>
    <lineage>
        <taxon>Bacteria</taxon>
        <taxon>Bacillati</taxon>
        <taxon>Bacillota</taxon>
        <taxon>Clostridia</taxon>
        <taxon>Eubacteriales</taxon>
        <taxon>Clostridiaceae</taxon>
        <taxon>Clostridium</taxon>
    </lineage>
</organism>
<dbReference type="EMBL" id="AP024849">
    <property type="protein sequence ID" value="BCZ47406.1"/>
    <property type="molecule type" value="Genomic_DNA"/>
</dbReference>
<keyword evidence="1" id="KW-0472">Membrane</keyword>
<keyword evidence="1" id="KW-1133">Transmembrane helix</keyword>
<keyword evidence="3" id="KW-1185">Reference proteome</keyword>
<feature type="transmembrane region" description="Helical" evidence="1">
    <location>
        <begin position="7"/>
        <end position="26"/>
    </location>
</feature>
<protein>
    <submittedName>
        <fullName evidence="2">Uncharacterized protein</fullName>
    </submittedName>
</protein>
<dbReference type="Proteomes" id="UP000824633">
    <property type="component" value="Chromosome"/>
</dbReference>
<reference evidence="3" key="1">
    <citation type="submission" date="2021-07" db="EMBL/GenBank/DDBJ databases">
        <title>Complete genome sequencing of a Clostridium isolate.</title>
        <authorList>
            <person name="Ueki A."/>
            <person name="Tonouchi A."/>
        </authorList>
    </citation>
    <scope>NUCLEOTIDE SEQUENCE [LARGE SCALE GENOMIC DNA]</scope>
    <source>
        <strain evidence="3">C5S11</strain>
    </source>
</reference>
<name>A0ABN6IZ52_9CLOT</name>
<dbReference type="RefSeq" id="WP_224033746.1">
    <property type="nucleotide sequence ID" value="NZ_AP024849.1"/>
</dbReference>